<organism evidence="3 4">
    <name type="scientific">Amylocarpus encephaloides</name>
    <dbReference type="NCBI Taxonomy" id="45428"/>
    <lineage>
        <taxon>Eukaryota</taxon>
        <taxon>Fungi</taxon>
        <taxon>Dikarya</taxon>
        <taxon>Ascomycota</taxon>
        <taxon>Pezizomycotina</taxon>
        <taxon>Leotiomycetes</taxon>
        <taxon>Helotiales</taxon>
        <taxon>Helotiales incertae sedis</taxon>
        <taxon>Amylocarpus</taxon>
    </lineage>
</organism>
<dbReference type="InterPro" id="IPR012942">
    <property type="entry name" value="SRR1-like"/>
</dbReference>
<keyword evidence="4" id="KW-1185">Reference proteome</keyword>
<dbReference type="PANTHER" id="PTHR42080">
    <property type="entry name" value="SRR1 DOMAIN-CONTAINING PROTEIN"/>
    <property type="match status" value="1"/>
</dbReference>
<evidence type="ECO:0000259" key="2">
    <source>
        <dbReference type="Pfam" id="PF07985"/>
    </source>
</evidence>
<proteinExistence type="predicted"/>
<protein>
    <recommendedName>
        <fullName evidence="2">SRR1-like domain-containing protein</fullName>
    </recommendedName>
</protein>
<accession>A0A9P8C3F6</accession>
<dbReference type="PANTHER" id="PTHR42080:SF1">
    <property type="entry name" value="SRR1-LIKE DOMAIN-CONTAINING PROTEIN"/>
    <property type="match status" value="1"/>
</dbReference>
<dbReference type="Proteomes" id="UP000824998">
    <property type="component" value="Unassembled WGS sequence"/>
</dbReference>
<dbReference type="EMBL" id="MU251570">
    <property type="protein sequence ID" value="KAG9231990.1"/>
    <property type="molecule type" value="Genomic_DNA"/>
</dbReference>
<name>A0A9P8C3F6_9HELO</name>
<evidence type="ECO:0000313" key="3">
    <source>
        <dbReference type="EMBL" id="KAG9231990.1"/>
    </source>
</evidence>
<feature type="region of interest" description="Disordered" evidence="1">
    <location>
        <begin position="277"/>
        <end position="349"/>
    </location>
</feature>
<dbReference type="OrthoDB" id="5318346at2759"/>
<comment type="caution">
    <text evidence="3">The sequence shown here is derived from an EMBL/GenBank/DDBJ whole genome shotgun (WGS) entry which is preliminary data.</text>
</comment>
<dbReference type="Pfam" id="PF07985">
    <property type="entry name" value="SRR1"/>
    <property type="match status" value="1"/>
</dbReference>
<feature type="region of interest" description="Disordered" evidence="1">
    <location>
        <begin position="1"/>
        <end position="21"/>
    </location>
</feature>
<gene>
    <name evidence="3" type="ORF">BJ875DRAFT_467987</name>
</gene>
<sequence>MVHTNRKKNRSGTPRKPKIVHTKRREVLDDEGWVHIVDKPSTKPAPNVVELKDESKELWALAADFKIGNCYYVDRTIEELLVEYDRARKSWGKCEACRQLKIFCEEKTSADNEGVKKVVCLGLGSLQNARGEGRKASFGQLVGLLSLLENLGKEGMEIIFQDPAFTALDKQFLTSLSESYSVLETPEAFAKVTVDTMVYAIHCYADIYSQISTQEPPAVLIGTNMDKFEMSSEVDESTGRTLKAMVEGYEKSPFPQIRSDFSDTIIYWGRRSTEEAGVAATPAIEEVQGPEAKEEDAGVEAKDIEPEPIAKDPVAGDDKLEAKEAKTLSPTGETETTSTEEQEDRGVKT</sequence>
<evidence type="ECO:0000313" key="4">
    <source>
        <dbReference type="Proteomes" id="UP000824998"/>
    </source>
</evidence>
<reference evidence="3" key="1">
    <citation type="journal article" date="2021" name="IMA Fungus">
        <title>Genomic characterization of three marine fungi, including Emericellopsis atlantica sp. nov. with signatures of a generalist lifestyle and marine biomass degradation.</title>
        <authorList>
            <person name="Hagestad O.C."/>
            <person name="Hou L."/>
            <person name="Andersen J.H."/>
            <person name="Hansen E.H."/>
            <person name="Altermark B."/>
            <person name="Li C."/>
            <person name="Kuhnert E."/>
            <person name="Cox R.J."/>
            <person name="Crous P.W."/>
            <person name="Spatafora J.W."/>
            <person name="Lail K."/>
            <person name="Amirebrahimi M."/>
            <person name="Lipzen A."/>
            <person name="Pangilinan J."/>
            <person name="Andreopoulos W."/>
            <person name="Hayes R.D."/>
            <person name="Ng V."/>
            <person name="Grigoriev I.V."/>
            <person name="Jackson S.A."/>
            <person name="Sutton T.D.S."/>
            <person name="Dobson A.D.W."/>
            <person name="Rama T."/>
        </authorList>
    </citation>
    <scope>NUCLEOTIDE SEQUENCE</scope>
    <source>
        <strain evidence="3">TRa018bII</strain>
    </source>
</reference>
<feature type="domain" description="SRR1-like" evidence="2">
    <location>
        <begin position="109"/>
        <end position="268"/>
    </location>
</feature>
<dbReference type="AlphaFoldDB" id="A0A9P8C3F6"/>
<feature type="compositionally biased region" description="Basic and acidic residues" evidence="1">
    <location>
        <begin position="291"/>
        <end position="326"/>
    </location>
</feature>
<evidence type="ECO:0000256" key="1">
    <source>
        <dbReference type="SAM" id="MobiDB-lite"/>
    </source>
</evidence>